<feature type="region of interest" description="Disordered" evidence="1">
    <location>
        <begin position="1"/>
        <end position="36"/>
    </location>
</feature>
<dbReference type="Proteomes" id="UP000636458">
    <property type="component" value="Unassembled WGS sequence"/>
</dbReference>
<dbReference type="Pfam" id="PF07179">
    <property type="entry name" value="SseB"/>
    <property type="match status" value="1"/>
</dbReference>
<dbReference type="AlphaFoldDB" id="A0A934SL90"/>
<reference evidence="3" key="1">
    <citation type="submission" date="2021-01" db="EMBL/GenBank/DDBJ databases">
        <title>Lacisediminihabitans sp. nov. strain G11-30, isolated from Antarctic Soil.</title>
        <authorList>
            <person name="Li J."/>
        </authorList>
    </citation>
    <scope>NUCLEOTIDE SEQUENCE</scope>
    <source>
        <strain evidence="3">G11-30</strain>
    </source>
</reference>
<feature type="domain" description="SseB protein N-terminal" evidence="2">
    <location>
        <begin position="43"/>
        <end position="164"/>
    </location>
</feature>
<accession>A0A934SL90</accession>
<name>A0A934SL90_9MICO</name>
<evidence type="ECO:0000313" key="4">
    <source>
        <dbReference type="Proteomes" id="UP000636458"/>
    </source>
</evidence>
<keyword evidence="4" id="KW-1185">Reference proteome</keyword>
<dbReference type="InterPro" id="IPR009839">
    <property type="entry name" value="SseB_N"/>
</dbReference>
<organism evidence="3 4">
    <name type="scientific">Lacisediminihabitans changchengi</name>
    <dbReference type="NCBI Taxonomy" id="2787634"/>
    <lineage>
        <taxon>Bacteria</taxon>
        <taxon>Bacillati</taxon>
        <taxon>Actinomycetota</taxon>
        <taxon>Actinomycetes</taxon>
        <taxon>Micrococcales</taxon>
        <taxon>Microbacteriaceae</taxon>
        <taxon>Lacisediminihabitans</taxon>
    </lineage>
</organism>
<comment type="caution">
    <text evidence="3">The sequence shown here is derived from an EMBL/GenBank/DDBJ whole genome shotgun (WGS) entry which is preliminary data.</text>
</comment>
<evidence type="ECO:0000256" key="1">
    <source>
        <dbReference type="SAM" id="MobiDB-lite"/>
    </source>
</evidence>
<sequence length="259" mass="27616">MTASHDHHPLGAADSNGTPWAGRQFEPNQSAGDDGSAPERLIEAIRRFRATELGEAEVLDALRESRLLIPLVAQLGEAGMGDHGHVVDKSAELAIVTVAAPDGRSILPAFSSVDSMRAWNPKARPVPADAVRVALAAAGEQTDLVVLDPTSATEFVIRRPALWALAQSQPWTPSYLDPEVRGRFEQSIEPENDVEQVRLVSGDPDARLAGPELTVELALRPGLDQPSLAALLARLQERWGSDAVIATRVDSLGVTVVAA</sequence>
<gene>
    <name evidence="3" type="ORF">IV501_08250</name>
</gene>
<evidence type="ECO:0000259" key="2">
    <source>
        <dbReference type="Pfam" id="PF07179"/>
    </source>
</evidence>
<protein>
    <submittedName>
        <fullName evidence="3">SseB family protein</fullName>
    </submittedName>
</protein>
<proteinExistence type="predicted"/>
<dbReference type="RefSeq" id="WP_200556054.1">
    <property type="nucleotide sequence ID" value="NZ_JAEPES010000002.1"/>
</dbReference>
<evidence type="ECO:0000313" key="3">
    <source>
        <dbReference type="EMBL" id="MBK4347623.1"/>
    </source>
</evidence>
<dbReference type="EMBL" id="JAEPES010000002">
    <property type="protein sequence ID" value="MBK4347623.1"/>
    <property type="molecule type" value="Genomic_DNA"/>
</dbReference>